<dbReference type="KEGG" id="hadh:FRZ61_09120"/>
<dbReference type="InterPro" id="IPR050266">
    <property type="entry name" value="AB_hydrolase_sf"/>
</dbReference>
<evidence type="ECO:0000313" key="2">
    <source>
        <dbReference type="EMBL" id="QEX20992.1"/>
    </source>
</evidence>
<evidence type="ECO:0000259" key="1">
    <source>
        <dbReference type="Pfam" id="PF12697"/>
    </source>
</evidence>
<dbReference type="Pfam" id="PF12697">
    <property type="entry name" value="Abhydrolase_6"/>
    <property type="match status" value="1"/>
</dbReference>
<dbReference type="AlphaFoldDB" id="A0A5J6MTK0"/>
<dbReference type="EMBL" id="CP042582">
    <property type="protein sequence ID" value="QEX20992.1"/>
    <property type="molecule type" value="Genomic_DNA"/>
</dbReference>
<protein>
    <recommendedName>
        <fullName evidence="1">AB hydrolase-1 domain-containing protein</fullName>
    </recommendedName>
</protein>
<organism evidence="2 3">
    <name type="scientific">Hypericibacter adhaerens</name>
    <dbReference type="NCBI Taxonomy" id="2602016"/>
    <lineage>
        <taxon>Bacteria</taxon>
        <taxon>Pseudomonadati</taxon>
        <taxon>Pseudomonadota</taxon>
        <taxon>Alphaproteobacteria</taxon>
        <taxon>Rhodospirillales</taxon>
        <taxon>Dongiaceae</taxon>
        <taxon>Hypericibacter</taxon>
    </lineage>
</organism>
<evidence type="ECO:0000313" key="3">
    <source>
        <dbReference type="Proteomes" id="UP000325797"/>
    </source>
</evidence>
<dbReference type="Gene3D" id="3.40.50.1820">
    <property type="entry name" value="alpha/beta hydrolase"/>
    <property type="match status" value="1"/>
</dbReference>
<gene>
    <name evidence="2" type="ORF">FRZ61_09120</name>
</gene>
<sequence length="176" mass="19083">MTFAHGTLAEIRNIAFGTHYRIAGSGRPVLLIHDRGRDLAMWEPLLAPLAAGFRIVRYDLLGHGLSAKPAGELGWRDWEAQLRLLIDYLKIPDAVAAGIGLGAELAQAVTADRAALDRAFSEHVNRFIAEPQVDMIASLYFQASTELALHPPPYLEQAPSPCGSFDRACATPTALP</sequence>
<dbReference type="SUPFAM" id="SSF53474">
    <property type="entry name" value="alpha/beta-Hydrolases"/>
    <property type="match status" value="1"/>
</dbReference>
<dbReference type="InterPro" id="IPR000073">
    <property type="entry name" value="AB_hydrolase_1"/>
</dbReference>
<name>A0A5J6MTK0_9PROT</name>
<proteinExistence type="predicted"/>
<accession>A0A5J6MTK0</accession>
<feature type="domain" description="AB hydrolase-1" evidence="1">
    <location>
        <begin position="29"/>
        <end position="135"/>
    </location>
</feature>
<dbReference type="InterPro" id="IPR029058">
    <property type="entry name" value="AB_hydrolase_fold"/>
</dbReference>
<dbReference type="PANTHER" id="PTHR43798">
    <property type="entry name" value="MONOACYLGLYCEROL LIPASE"/>
    <property type="match status" value="1"/>
</dbReference>
<dbReference type="Proteomes" id="UP000325797">
    <property type="component" value="Chromosome"/>
</dbReference>
<reference evidence="2 3" key="1">
    <citation type="submission" date="2019-08" db="EMBL/GenBank/DDBJ databases">
        <title>Hyperibacter terrae gen. nov., sp. nov. and Hyperibacter viscosus sp. nov., two new members in the family Rhodospirillaceae isolated from the rhizosphere of Hypericum perforatum.</title>
        <authorList>
            <person name="Noviana Z."/>
        </authorList>
    </citation>
    <scope>NUCLEOTIDE SEQUENCE [LARGE SCALE GENOMIC DNA]</scope>
    <source>
        <strain evidence="2 3">R5959</strain>
    </source>
</reference>
<dbReference type="RefSeq" id="WP_191909299.1">
    <property type="nucleotide sequence ID" value="NZ_CP042582.1"/>
</dbReference>
<keyword evidence="3" id="KW-1185">Reference proteome</keyword>